<proteinExistence type="inferred from homology"/>
<dbReference type="EC" id="3.1.1.77" evidence="1"/>
<comment type="function">
    <text evidence="1">Has lipid A 3-O-deacylase activity. Hydrolyzes the ester bond at the 3 position of lipid A, a bioactive component of lipopolysaccharide (LPS), thereby releasing the primary fatty acyl moiety.</text>
</comment>
<dbReference type="Pfam" id="PF09411">
    <property type="entry name" value="PagL"/>
    <property type="match status" value="1"/>
</dbReference>
<dbReference type="Gene3D" id="2.40.160.20">
    <property type="match status" value="1"/>
</dbReference>
<keyword evidence="5" id="KW-1185">Reference proteome</keyword>
<dbReference type="EMBL" id="WHUG01000012">
    <property type="protein sequence ID" value="MQA41365.1"/>
    <property type="molecule type" value="Genomic_DNA"/>
</dbReference>
<feature type="site" description="Critical for activity" evidence="2">
    <location>
        <position position="160"/>
    </location>
</feature>
<comment type="subcellular location">
    <subcellularLocation>
        <location evidence="1">Cell outer membrane</location>
        <topology evidence="1">Multi-pass membrane protein</topology>
    </subcellularLocation>
</comment>
<keyword evidence="3" id="KW-0732">Signal</keyword>
<evidence type="ECO:0000313" key="4">
    <source>
        <dbReference type="EMBL" id="MQA41365.1"/>
    </source>
</evidence>
<dbReference type="PIRSF" id="PIRSF029681">
    <property type="entry name" value="PagL"/>
    <property type="match status" value="1"/>
</dbReference>
<protein>
    <recommendedName>
        <fullName evidence="1">Lipid A deacylase</fullName>
        <ecNumber evidence="1">3.1.1.77</ecNumber>
    </recommendedName>
    <alternativeName>
        <fullName evidence="1">LPS 3-O-deacylase</fullName>
    </alternativeName>
    <alternativeName>
        <fullName evidence="1">Outer membrane enzyme</fullName>
    </alternativeName>
</protein>
<dbReference type="InterPro" id="IPR011250">
    <property type="entry name" value="OMP/PagP_B-barrel"/>
</dbReference>
<dbReference type="SUPFAM" id="SSF56925">
    <property type="entry name" value="OMPA-like"/>
    <property type="match status" value="1"/>
</dbReference>
<organism evidence="4 5">
    <name type="scientific">Rugamonas aquatica</name>
    <dbReference type="NCBI Taxonomy" id="2743357"/>
    <lineage>
        <taxon>Bacteria</taxon>
        <taxon>Pseudomonadati</taxon>
        <taxon>Pseudomonadota</taxon>
        <taxon>Betaproteobacteria</taxon>
        <taxon>Burkholderiales</taxon>
        <taxon>Oxalobacteraceae</taxon>
        <taxon>Telluria group</taxon>
        <taxon>Rugamonas</taxon>
    </lineage>
</organism>
<dbReference type="RefSeq" id="WP_152840604.1">
    <property type="nucleotide sequence ID" value="NZ_WHUG01000012.1"/>
</dbReference>
<dbReference type="GO" id="GO:0009279">
    <property type="term" value="C:cell outer membrane"/>
    <property type="evidence" value="ECO:0007669"/>
    <property type="project" value="UniProtKB-SubCell"/>
</dbReference>
<sequence>MFAKKMIAAVVALMAVQGAYADDKLVDSVSVDYGNAAKVQMVRFSAAKDWSARWFQSNGTHLSGYWEASAGFWNQSQYQNISGKSASLWDVGFTPVFRFENDNKKGLYYEGGIGVHRLSKLYDNDTYRLSTHFQFGDHIGIGYVFDNNWEIGGKIQHFSNGGYKKPNTGVNFLEIKAAYHF</sequence>
<keyword evidence="1 4" id="KW-0378">Hydrolase</keyword>
<feature type="chain" id="PRO_5025574552" description="Lipid A deacylase" evidence="3">
    <location>
        <begin position="22"/>
        <end position="181"/>
    </location>
</feature>
<comment type="caution">
    <text evidence="4">The sequence shown here is derived from an EMBL/GenBank/DDBJ whole genome shotgun (WGS) entry which is preliminary data.</text>
</comment>
<keyword evidence="1" id="KW-0998">Cell outer membrane</keyword>
<dbReference type="GO" id="GO:0050528">
    <property type="term" value="F:acyloxyacyl hydrolase activity"/>
    <property type="evidence" value="ECO:0007669"/>
    <property type="project" value="UniProtKB-EC"/>
</dbReference>
<feature type="signal peptide" evidence="3">
    <location>
        <begin position="1"/>
        <end position="21"/>
    </location>
</feature>
<keyword evidence="1" id="KW-0472">Membrane</keyword>
<comment type="subunit">
    <text evidence="1">Homodimer.</text>
</comment>
<dbReference type="InterPro" id="IPR018550">
    <property type="entry name" value="Lipid-A_deacylase-rel"/>
</dbReference>
<accession>A0A6A7N8F0</accession>
<evidence type="ECO:0000256" key="2">
    <source>
        <dbReference type="PIRSR" id="PIRSR029681-2"/>
    </source>
</evidence>
<reference evidence="4 5" key="1">
    <citation type="submission" date="2019-10" db="EMBL/GenBank/DDBJ databases">
        <title>Two novel species isolated from a subtropical stream in China.</title>
        <authorList>
            <person name="Lu H."/>
        </authorList>
    </citation>
    <scope>NUCLEOTIDE SEQUENCE [LARGE SCALE GENOMIC DNA]</scope>
    <source>
        <strain evidence="4 5">FT29W</strain>
    </source>
</reference>
<gene>
    <name evidence="4" type="ORF">GEV02_24780</name>
</gene>
<dbReference type="Proteomes" id="UP000440498">
    <property type="component" value="Unassembled WGS sequence"/>
</dbReference>
<evidence type="ECO:0000313" key="5">
    <source>
        <dbReference type="Proteomes" id="UP000440498"/>
    </source>
</evidence>
<evidence type="ECO:0000256" key="3">
    <source>
        <dbReference type="SAM" id="SignalP"/>
    </source>
</evidence>
<dbReference type="AlphaFoldDB" id="A0A6A7N8F0"/>
<name>A0A6A7N8F0_9BURK</name>
<comment type="similarity">
    <text evidence="1">Belongs to the PagL family.</text>
</comment>
<comment type="catalytic activity">
    <reaction evidence="1">
        <text>a 3-(acyloxy)acyl derivative of bacterial toxin + H2O = a 3-hydroxyacyl derivative of bacterial toxin + a fatty acid + H(+)</text>
        <dbReference type="Rhea" id="RHEA:12032"/>
        <dbReference type="ChEBI" id="CHEBI:15377"/>
        <dbReference type="ChEBI" id="CHEBI:15378"/>
        <dbReference type="ChEBI" id="CHEBI:28868"/>
        <dbReference type="ChEBI" id="CHEBI:136853"/>
        <dbReference type="ChEBI" id="CHEBI:140675"/>
        <dbReference type="EC" id="3.1.1.77"/>
    </reaction>
</comment>
<evidence type="ECO:0000256" key="1">
    <source>
        <dbReference type="PIRNR" id="PIRNR029681"/>
    </source>
</evidence>